<dbReference type="AlphaFoldDB" id="C2MCH2"/>
<sequence>MPWRGAGWPTVPLSRLLPLAGEYTIYRYISEYLSPQKYL</sequence>
<evidence type="ECO:0000313" key="2">
    <source>
        <dbReference type="Proteomes" id="UP000003303"/>
    </source>
</evidence>
<dbReference type="EMBL" id="ACLR01000176">
    <property type="protein sequence ID" value="EEK16564.1"/>
    <property type="molecule type" value="Genomic_DNA"/>
</dbReference>
<dbReference type="Proteomes" id="UP000003303">
    <property type="component" value="Unassembled WGS sequence"/>
</dbReference>
<protein>
    <submittedName>
        <fullName evidence="1">Uncharacterized protein</fullName>
    </submittedName>
</protein>
<proteinExistence type="predicted"/>
<comment type="caution">
    <text evidence="1">The sequence shown here is derived from an EMBL/GenBank/DDBJ whole genome shotgun (WGS) entry which is preliminary data.</text>
</comment>
<organism evidence="1 2">
    <name type="scientific">Porphyromonas uenonis 60-3</name>
    <dbReference type="NCBI Taxonomy" id="596327"/>
    <lineage>
        <taxon>Bacteria</taxon>
        <taxon>Pseudomonadati</taxon>
        <taxon>Bacteroidota</taxon>
        <taxon>Bacteroidia</taxon>
        <taxon>Bacteroidales</taxon>
        <taxon>Porphyromonadaceae</taxon>
        <taxon>Porphyromonas</taxon>
    </lineage>
</organism>
<keyword evidence="2" id="KW-1185">Reference proteome</keyword>
<dbReference type="STRING" id="596327.PORUE0001_1287"/>
<evidence type="ECO:0000313" key="1">
    <source>
        <dbReference type="EMBL" id="EEK16564.1"/>
    </source>
</evidence>
<accession>C2MCH2</accession>
<gene>
    <name evidence="1" type="ORF">PORUE0001_1287</name>
</gene>
<reference evidence="1 2" key="1">
    <citation type="submission" date="2009-04" db="EMBL/GenBank/DDBJ databases">
        <authorList>
            <person name="Sebastian Y."/>
            <person name="Madupu R."/>
            <person name="Durkin A.S."/>
            <person name="Torralba M."/>
            <person name="Methe B."/>
            <person name="Sutton G.G."/>
            <person name="Strausberg R.L."/>
            <person name="Nelson K.E."/>
        </authorList>
    </citation>
    <scope>NUCLEOTIDE SEQUENCE [LARGE SCALE GENOMIC DNA]</scope>
    <source>
        <strain evidence="1 2">60-3</strain>
    </source>
</reference>
<name>C2MCH2_9PORP</name>